<evidence type="ECO:0000313" key="7">
    <source>
        <dbReference type="EMBL" id="QDT33792.1"/>
    </source>
</evidence>
<comment type="similarity">
    <text evidence="1">Belongs to the sigma-70 factor family. ECF subfamily.</text>
</comment>
<sequence>MVSQTDWVERLNSESANRDEAITQLRAILIRGLQKALSSKGVDNAFVEDITQDALLRILDSLETFEGRSQFTTWAMAIAIRTAVSEMRRRHFKDVSLEQVINHDDGQVVELEDSDTVTVSATLDKEILYANLRRLIESDLTQHQQTVIRALLGGMPVETIADRLGTNRNAVYKTMHDARTKLKRAFESSGVSREDIQGILAGGA</sequence>
<keyword evidence="3" id="KW-0731">Sigma factor</keyword>
<dbReference type="Proteomes" id="UP000315724">
    <property type="component" value="Chromosome"/>
</dbReference>
<name>A0A517QQ92_9PLAN</name>
<dbReference type="EMBL" id="CP036267">
    <property type="protein sequence ID" value="QDT33792.1"/>
    <property type="molecule type" value="Genomic_DNA"/>
</dbReference>
<protein>
    <submittedName>
        <fullName evidence="7">RNA polymerase sigma factor YlaC</fullName>
    </submittedName>
</protein>
<dbReference type="InterPro" id="IPR013325">
    <property type="entry name" value="RNA_pol_sigma_r2"/>
</dbReference>
<evidence type="ECO:0000256" key="1">
    <source>
        <dbReference type="ARBA" id="ARBA00010641"/>
    </source>
</evidence>
<dbReference type="Gene3D" id="1.10.10.10">
    <property type="entry name" value="Winged helix-like DNA-binding domain superfamily/Winged helix DNA-binding domain"/>
    <property type="match status" value="1"/>
</dbReference>
<organism evidence="7 8">
    <name type="scientific">Thalassoglobus polymorphus</name>
    <dbReference type="NCBI Taxonomy" id="2527994"/>
    <lineage>
        <taxon>Bacteria</taxon>
        <taxon>Pseudomonadati</taxon>
        <taxon>Planctomycetota</taxon>
        <taxon>Planctomycetia</taxon>
        <taxon>Planctomycetales</taxon>
        <taxon>Planctomycetaceae</taxon>
        <taxon>Thalassoglobus</taxon>
    </lineage>
</organism>
<dbReference type="Pfam" id="PF04542">
    <property type="entry name" value="Sigma70_r2"/>
    <property type="match status" value="1"/>
</dbReference>
<keyword evidence="5" id="KW-0804">Transcription</keyword>
<dbReference type="InterPro" id="IPR007627">
    <property type="entry name" value="RNA_pol_sigma70_r2"/>
</dbReference>
<dbReference type="GO" id="GO:0016987">
    <property type="term" value="F:sigma factor activity"/>
    <property type="evidence" value="ECO:0007669"/>
    <property type="project" value="UniProtKB-KW"/>
</dbReference>
<accession>A0A517QQ92</accession>
<dbReference type="OrthoDB" id="9780326at2"/>
<dbReference type="InterPro" id="IPR014284">
    <property type="entry name" value="RNA_pol_sigma-70_dom"/>
</dbReference>
<dbReference type="PANTHER" id="PTHR43133">
    <property type="entry name" value="RNA POLYMERASE ECF-TYPE SIGMA FACTO"/>
    <property type="match status" value="1"/>
</dbReference>
<proteinExistence type="inferred from homology"/>
<dbReference type="Gene3D" id="1.10.1740.10">
    <property type="match status" value="1"/>
</dbReference>
<keyword evidence="4" id="KW-0238">DNA-binding</keyword>
<dbReference type="InterPro" id="IPR039425">
    <property type="entry name" value="RNA_pol_sigma-70-like"/>
</dbReference>
<evidence type="ECO:0000256" key="2">
    <source>
        <dbReference type="ARBA" id="ARBA00023015"/>
    </source>
</evidence>
<dbReference type="GO" id="GO:0003677">
    <property type="term" value="F:DNA binding"/>
    <property type="evidence" value="ECO:0007669"/>
    <property type="project" value="UniProtKB-KW"/>
</dbReference>
<dbReference type="AlphaFoldDB" id="A0A517QQ92"/>
<dbReference type="InterPro" id="IPR013324">
    <property type="entry name" value="RNA_pol_sigma_r3/r4-like"/>
</dbReference>
<evidence type="ECO:0000259" key="6">
    <source>
        <dbReference type="Pfam" id="PF04542"/>
    </source>
</evidence>
<evidence type="ECO:0000256" key="4">
    <source>
        <dbReference type="ARBA" id="ARBA00023125"/>
    </source>
</evidence>
<dbReference type="InterPro" id="IPR036388">
    <property type="entry name" value="WH-like_DNA-bd_sf"/>
</dbReference>
<dbReference type="RefSeq" id="WP_145200673.1">
    <property type="nucleotide sequence ID" value="NZ_CP036267.1"/>
</dbReference>
<dbReference type="PANTHER" id="PTHR43133:SF8">
    <property type="entry name" value="RNA POLYMERASE SIGMA FACTOR HI_1459-RELATED"/>
    <property type="match status" value="1"/>
</dbReference>
<keyword evidence="2" id="KW-0805">Transcription regulation</keyword>
<evidence type="ECO:0000256" key="5">
    <source>
        <dbReference type="ARBA" id="ARBA00023163"/>
    </source>
</evidence>
<evidence type="ECO:0000256" key="3">
    <source>
        <dbReference type="ARBA" id="ARBA00023082"/>
    </source>
</evidence>
<dbReference type="SUPFAM" id="SSF88946">
    <property type="entry name" value="Sigma2 domain of RNA polymerase sigma factors"/>
    <property type="match status" value="1"/>
</dbReference>
<dbReference type="KEGG" id="tpol:Mal48_30470"/>
<dbReference type="NCBIfam" id="TIGR02937">
    <property type="entry name" value="sigma70-ECF"/>
    <property type="match status" value="1"/>
</dbReference>
<keyword evidence="8" id="KW-1185">Reference proteome</keyword>
<dbReference type="SUPFAM" id="SSF88659">
    <property type="entry name" value="Sigma3 and sigma4 domains of RNA polymerase sigma factors"/>
    <property type="match status" value="1"/>
</dbReference>
<feature type="domain" description="RNA polymerase sigma-70 region 2" evidence="6">
    <location>
        <begin position="43"/>
        <end position="90"/>
    </location>
</feature>
<reference evidence="7 8" key="1">
    <citation type="submission" date="2019-02" db="EMBL/GenBank/DDBJ databases">
        <title>Deep-cultivation of Planctomycetes and their phenomic and genomic characterization uncovers novel biology.</title>
        <authorList>
            <person name="Wiegand S."/>
            <person name="Jogler M."/>
            <person name="Boedeker C."/>
            <person name="Pinto D."/>
            <person name="Vollmers J."/>
            <person name="Rivas-Marin E."/>
            <person name="Kohn T."/>
            <person name="Peeters S.H."/>
            <person name="Heuer A."/>
            <person name="Rast P."/>
            <person name="Oberbeckmann S."/>
            <person name="Bunk B."/>
            <person name="Jeske O."/>
            <person name="Meyerdierks A."/>
            <person name="Storesund J.E."/>
            <person name="Kallscheuer N."/>
            <person name="Luecker S."/>
            <person name="Lage O.M."/>
            <person name="Pohl T."/>
            <person name="Merkel B.J."/>
            <person name="Hornburger P."/>
            <person name="Mueller R.-W."/>
            <person name="Bruemmer F."/>
            <person name="Labrenz M."/>
            <person name="Spormann A.M."/>
            <person name="Op den Camp H."/>
            <person name="Overmann J."/>
            <person name="Amann R."/>
            <person name="Jetten M.S.M."/>
            <person name="Mascher T."/>
            <person name="Medema M.H."/>
            <person name="Devos D.P."/>
            <person name="Kaster A.-K."/>
            <person name="Ovreas L."/>
            <person name="Rohde M."/>
            <person name="Galperin M.Y."/>
            <person name="Jogler C."/>
        </authorList>
    </citation>
    <scope>NUCLEOTIDE SEQUENCE [LARGE SCALE GENOMIC DNA]</scope>
    <source>
        <strain evidence="7 8">Mal48</strain>
    </source>
</reference>
<gene>
    <name evidence="7" type="primary">ylaC_2</name>
    <name evidence="7" type="ORF">Mal48_30470</name>
</gene>
<evidence type="ECO:0000313" key="8">
    <source>
        <dbReference type="Proteomes" id="UP000315724"/>
    </source>
</evidence>
<dbReference type="GO" id="GO:0006352">
    <property type="term" value="P:DNA-templated transcription initiation"/>
    <property type="evidence" value="ECO:0007669"/>
    <property type="project" value="InterPro"/>
</dbReference>